<feature type="compositionally biased region" description="Polar residues" evidence="1">
    <location>
        <begin position="87"/>
        <end position="112"/>
    </location>
</feature>
<dbReference type="OrthoDB" id="1939092at2759"/>
<feature type="region of interest" description="Disordered" evidence="1">
    <location>
        <begin position="165"/>
        <end position="196"/>
    </location>
</feature>
<sequence length="718" mass="77612">MKRGKDDEKIMGPMFPRLHVNDTEKGGPRAPPRNKMALYEQLSIPSQRFNHAVLPLNPSKASNLIPAASSSQGSGFERSLQFPNHVPPTSSHLVENLHSHSSGGNLNASSPQLEQRKKVGYEDDFRVPVFVQSGMGGCLPKSQNGIDGGKPTPFSQNYLSHSVKVKDAGDSDKKNYSSRVPNLRLDTRNQSEEKLEVCVSSRDHSVRSSTKFATRKKIASLGDAYQNQQNPDLPGANFSRFCENDDFLQQESTAFLQQDNSGNGEGVPELTREIEKGNIFCPRSDSLSREDCSSPNKPEIDCELSGEKTCRSLQFGNGDKSDDVSETSMVDSISALDISPDEVVGIIGQKHFWKARRAIVNQQRLFAVQVFELHRLIKVQRLIAASPDLLLEDGTYLGTPPTKVSPAKKLPPEFVVSPPVHVAKRKDYPEKPNHKMECSAENAIGKTSFSSAKNGSQPSNNGSYLGNPPPVPVPTDSKMSPWCFQHSLGHQWLVPVMSPSEGLVYKPYNAPGFLGSACGGCGPFGASPMVGNFINPTYGIPPSSHHHQGTGFIPGVHGYFPPYGMPVMHPAMSGSAVEQMNYFAGAGSTGQTGQVSGGGANFNVQHQSSCNLPNQKSGSVPQVPKFRASKDTELRGSTASSPGERVQGVGTVEAAEGRDALLLFPVAPATPEGASQPQETDMPTRVIKVVPHNPRSATESAARIFKSIQAERKHKNSI</sequence>
<feature type="region of interest" description="Disordered" evidence="1">
    <location>
        <begin position="591"/>
        <end position="623"/>
    </location>
</feature>
<feature type="compositionally biased region" description="Gly residues" evidence="1">
    <location>
        <begin position="591"/>
        <end position="600"/>
    </location>
</feature>
<dbReference type="InterPro" id="IPR039319">
    <property type="entry name" value="ELF3-like"/>
</dbReference>
<feature type="region of interest" description="Disordered" evidence="1">
    <location>
        <begin position="1"/>
        <end position="33"/>
    </location>
</feature>
<dbReference type="STRING" id="180498.A0A067KDC6"/>
<feature type="compositionally biased region" description="Basic and acidic residues" evidence="1">
    <location>
        <begin position="185"/>
        <end position="196"/>
    </location>
</feature>
<feature type="compositionally biased region" description="Polar residues" evidence="1">
    <location>
        <begin position="448"/>
        <end position="464"/>
    </location>
</feature>
<organism evidence="2 3">
    <name type="scientific">Jatropha curcas</name>
    <name type="common">Barbados nut</name>
    <dbReference type="NCBI Taxonomy" id="180498"/>
    <lineage>
        <taxon>Eukaryota</taxon>
        <taxon>Viridiplantae</taxon>
        <taxon>Streptophyta</taxon>
        <taxon>Embryophyta</taxon>
        <taxon>Tracheophyta</taxon>
        <taxon>Spermatophyta</taxon>
        <taxon>Magnoliopsida</taxon>
        <taxon>eudicotyledons</taxon>
        <taxon>Gunneridae</taxon>
        <taxon>Pentapetalae</taxon>
        <taxon>rosids</taxon>
        <taxon>fabids</taxon>
        <taxon>Malpighiales</taxon>
        <taxon>Euphorbiaceae</taxon>
        <taxon>Crotonoideae</taxon>
        <taxon>Jatropheae</taxon>
        <taxon>Jatropha</taxon>
    </lineage>
</organism>
<accession>A0A067KDC6</accession>
<evidence type="ECO:0008006" key="4">
    <source>
        <dbReference type="Google" id="ProtNLM"/>
    </source>
</evidence>
<proteinExistence type="predicted"/>
<feature type="compositionally biased region" description="Basic and acidic residues" evidence="1">
    <location>
        <begin position="165"/>
        <end position="175"/>
    </location>
</feature>
<dbReference type="GO" id="GO:2000028">
    <property type="term" value="P:regulation of photoperiodism, flowering"/>
    <property type="evidence" value="ECO:0007669"/>
    <property type="project" value="InterPro"/>
</dbReference>
<evidence type="ECO:0000256" key="1">
    <source>
        <dbReference type="SAM" id="MobiDB-lite"/>
    </source>
</evidence>
<name>A0A067KDC6_JATCU</name>
<keyword evidence="3" id="KW-1185">Reference proteome</keyword>
<evidence type="ECO:0000313" key="2">
    <source>
        <dbReference type="EMBL" id="KDP34132.1"/>
    </source>
</evidence>
<gene>
    <name evidence="2" type="ORF">JCGZ_07703</name>
</gene>
<dbReference type="PANTHER" id="PTHR34281">
    <property type="entry name" value="PROTEIN EARLY FLOWERING 3"/>
    <property type="match status" value="1"/>
</dbReference>
<feature type="region of interest" description="Disordered" evidence="1">
    <location>
        <begin position="448"/>
        <end position="471"/>
    </location>
</feature>
<feature type="compositionally biased region" description="Polar residues" evidence="1">
    <location>
        <begin position="602"/>
        <end position="620"/>
    </location>
</feature>
<feature type="compositionally biased region" description="Basic and acidic residues" evidence="1">
    <location>
        <begin position="1"/>
        <end position="10"/>
    </location>
</feature>
<dbReference type="EMBL" id="KK914539">
    <property type="protein sequence ID" value="KDP34132.1"/>
    <property type="molecule type" value="Genomic_DNA"/>
</dbReference>
<reference evidence="2 3" key="1">
    <citation type="journal article" date="2014" name="PLoS ONE">
        <title>Global Analysis of Gene Expression Profiles in Physic Nut (Jatropha curcas L.) Seedlings Exposed to Salt Stress.</title>
        <authorList>
            <person name="Zhang L."/>
            <person name="Zhang C."/>
            <person name="Wu P."/>
            <person name="Chen Y."/>
            <person name="Li M."/>
            <person name="Jiang H."/>
            <person name="Wu G."/>
        </authorList>
    </citation>
    <scope>NUCLEOTIDE SEQUENCE [LARGE SCALE GENOMIC DNA]</scope>
    <source>
        <strain evidence="3">cv. GZQX0401</strain>
        <tissue evidence="2">Young leaves</tissue>
    </source>
</reference>
<feature type="region of interest" description="Disordered" evidence="1">
    <location>
        <begin position="64"/>
        <end position="112"/>
    </location>
</feature>
<protein>
    <recommendedName>
        <fullName evidence="4">Protein EARLY FLOWERING 3</fullName>
    </recommendedName>
</protein>
<dbReference type="AlphaFoldDB" id="A0A067KDC6"/>
<dbReference type="Proteomes" id="UP000027138">
    <property type="component" value="Unassembled WGS sequence"/>
</dbReference>
<dbReference type="PANTHER" id="PTHR34281:SF2">
    <property type="entry name" value="PROTEIN EARLY FLOWERING 3"/>
    <property type="match status" value="1"/>
</dbReference>
<evidence type="ECO:0000313" key="3">
    <source>
        <dbReference type="Proteomes" id="UP000027138"/>
    </source>
</evidence>